<protein>
    <recommendedName>
        <fullName evidence="4">Encoded protein</fullName>
    </recommendedName>
</protein>
<name>A0ABQ7GTW2_DUNSA</name>
<keyword evidence="3" id="KW-1185">Reference proteome</keyword>
<evidence type="ECO:0000256" key="1">
    <source>
        <dbReference type="SAM" id="MobiDB-lite"/>
    </source>
</evidence>
<dbReference type="EMBL" id="MU069593">
    <property type="protein sequence ID" value="KAF5838050.1"/>
    <property type="molecule type" value="Genomic_DNA"/>
</dbReference>
<feature type="compositionally biased region" description="Low complexity" evidence="1">
    <location>
        <begin position="87"/>
        <end position="114"/>
    </location>
</feature>
<feature type="non-terminal residue" evidence="2">
    <location>
        <position position="175"/>
    </location>
</feature>
<comment type="caution">
    <text evidence="2">The sequence shown here is derived from an EMBL/GenBank/DDBJ whole genome shotgun (WGS) entry which is preliminary data.</text>
</comment>
<reference evidence="2" key="1">
    <citation type="submission" date="2017-08" db="EMBL/GenBank/DDBJ databases">
        <authorList>
            <person name="Polle J.E."/>
            <person name="Barry K."/>
            <person name="Cushman J."/>
            <person name="Schmutz J."/>
            <person name="Tran D."/>
            <person name="Hathwaick L.T."/>
            <person name="Yim W.C."/>
            <person name="Jenkins J."/>
            <person name="Mckie-Krisberg Z.M."/>
            <person name="Prochnik S."/>
            <person name="Lindquist E."/>
            <person name="Dockter R.B."/>
            <person name="Adam C."/>
            <person name="Molina H."/>
            <person name="Bunkerborg J."/>
            <person name="Jin E."/>
            <person name="Buchheim M."/>
            <person name="Magnuson J."/>
        </authorList>
    </citation>
    <scope>NUCLEOTIDE SEQUENCE</scope>
    <source>
        <strain evidence="2">CCAP 19/18</strain>
    </source>
</reference>
<gene>
    <name evidence="2" type="ORF">DUNSADRAFT_3484</name>
</gene>
<proteinExistence type="predicted"/>
<dbReference type="Proteomes" id="UP000815325">
    <property type="component" value="Unassembled WGS sequence"/>
</dbReference>
<sequence>MLAFDPSTGNPDSASWLPGAQFNIAYCALRSARCKRTAGASCPGRVTGAGARGGSNGCSQSGGAGGVGAGGGAGACASEFQTGVGRSSNRNPQPSSNDSSSSSGGSTSNSFGGPFLPSVAASGSRGVHCAGNDGSWDAFGSRGSNCAGSDALWGEDACDPMRPAIVWAEESSPCE</sequence>
<evidence type="ECO:0000313" key="3">
    <source>
        <dbReference type="Proteomes" id="UP000815325"/>
    </source>
</evidence>
<feature type="region of interest" description="Disordered" evidence="1">
    <location>
        <begin position="82"/>
        <end position="127"/>
    </location>
</feature>
<organism evidence="2 3">
    <name type="scientific">Dunaliella salina</name>
    <name type="common">Green alga</name>
    <name type="synonym">Protococcus salinus</name>
    <dbReference type="NCBI Taxonomy" id="3046"/>
    <lineage>
        <taxon>Eukaryota</taxon>
        <taxon>Viridiplantae</taxon>
        <taxon>Chlorophyta</taxon>
        <taxon>core chlorophytes</taxon>
        <taxon>Chlorophyceae</taxon>
        <taxon>CS clade</taxon>
        <taxon>Chlamydomonadales</taxon>
        <taxon>Dunaliellaceae</taxon>
        <taxon>Dunaliella</taxon>
    </lineage>
</organism>
<evidence type="ECO:0008006" key="4">
    <source>
        <dbReference type="Google" id="ProtNLM"/>
    </source>
</evidence>
<evidence type="ECO:0000313" key="2">
    <source>
        <dbReference type="EMBL" id="KAF5838050.1"/>
    </source>
</evidence>
<accession>A0ABQ7GTW2</accession>